<dbReference type="Gene3D" id="1.10.10.10">
    <property type="entry name" value="Winged helix-like DNA-binding domain superfamily/Winged helix DNA-binding domain"/>
    <property type="match status" value="1"/>
</dbReference>
<evidence type="ECO:0000313" key="6">
    <source>
        <dbReference type="EMBL" id="KAL2826642.1"/>
    </source>
</evidence>
<keyword evidence="7" id="KW-1185">Reference proteome</keyword>
<dbReference type="InterPro" id="IPR029063">
    <property type="entry name" value="SAM-dependent_MTases_sf"/>
</dbReference>
<dbReference type="Pfam" id="PF08100">
    <property type="entry name" value="Dimerisation"/>
    <property type="match status" value="1"/>
</dbReference>
<accession>A0ABR4IFX9</accession>
<dbReference type="InterPro" id="IPR001077">
    <property type="entry name" value="COMT_C"/>
</dbReference>
<evidence type="ECO:0000256" key="2">
    <source>
        <dbReference type="ARBA" id="ARBA00022679"/>
    </source>
</evidence>
<evidence type="ECO:0000313" key="7">
    <source>
        <dbReference type="Proteomes" id="UP001610335"/>
    </source>
</evidence>
<dbReference type="InterPro" id="IPR016461">
    <property type="entry name" value="COMT-like"/>
</dbReference>
<evidence type="ECO:0000259" key="5">
    <source>
        <dbReference type="Pfam" id="PF08100"/>
    </source>
</evidence>
<dbReference type="InterPro" id="IPR012967">
    <property type="entry name" value="COMT_dimerisation"/>
</dbReference>
<keyword evidence="1" id="KW-0489">Methyltransferase</keyword>
<evidence type="ECO:0000256" key="3">
    <source>
        <dbReference type="ARBA" id="ARBA00022691"/>
    </source>
</evidence>
<reference evidence="6 7" key="1">
    <citation type="submission" date="2024-07" db="EMBL/GenBank/DDBJ databases">
        <title>Section-level genome sequencing and comparative genomics of Aspergillus sections Usti and Cavernicolus.</title>
        <authorList>
            <consortium name="Lawrence Berkeley National Laboratory"/>
            <person name="Nybo J.L."/>
            <person name="Vesth T.C."/>
            <person name="Theobald S."/>
            <person name="Frisvad J.C."/>
            <person name="Larsen T.O."/>
            <person name="Kjaerboelling I."/>
            <person name="Rothschild-Mancinelli K."/>
            <person name="Lyhne E.K."/>
            <person name="Kogle M.E."/>
            <person name="Barry K."/>
            <person name="Clum A."/>
            <person name="Na H."/>
            <person name="Ledsgaard L."/>
            <person name="Lin J."/>
            <person name="Lipzen A."/>
            <person name="Kuo A."/>
            <person name="Riley R."/>
            <person name="Mondo S."/>
            <person name="LaButti K."/>
            <person name="Haridas S."/>
            <person name="Pangalinan J."/>
            <person name="Salamov A.A."/>
            <person name="Simmons B.A."/>
            <person name="Magnuson J.K."/>
            <person name="Chen J."/>
            <person name="Drula E."/>
            <person name="Henrissat B."/>
            <person name="Wiebenga A."/>
            <person name="Lubbers R.J."/>
            <person name="Gomes A.C."/>
            <person name="Makela M.R."/>
            <person name="Stajich J."/>
            <person name="Grigoriev I.V."/>
            <person name="Mortensen U.H."/>
            <person name="De vries R.P."/>
            <person name="Baker S.E."/>
            <person name="Andersen M.R."/>
        </authorList>
    </citation>
    <scope>NUCLEOTIDE SEQUENCE [LARGE SCALE GENOMIC DNA]</scope>
    <source>
        <strain evidence="6 7">CBS 600.67</strain>
    </source>
</reference>
<gene>
    <name evidence="6" type="ORF">BDW59DRAFT_62766</name>
</gene>
<sequence length="398" mass="43730">MESKDSKLAQVTATIAQLGSMDVSDPSSQVDIIRQCQLVINSLKDPRVQALETLSSVVTLPCLASLSNLGIFKKLSDEPVTAAQLAEQCGVDRWLVVRLMRVATAWDLVTEIGLETYTATEVSNVFASPPGAAGLRVNQMIHKLLDSLPAYLKETEYRNPGNTPKGLFQYAYQTELGSFAYLGQDPEYAKQFNTFMTIQRTQGQEQWTEKFDLASRVFDGVTIDQNVPLLVDVAGGVGKDLSLVKKSLPPSSTASGQLVLEDQGHVIDRVPTELQDSDFKYVKHDFFTPQPVKGARVYMLKHILHNWSNSKALQILRHTRDAMTPGYSKIWILDGIVPDTGADKTVAALDIGMMGIHGALERNEEQWDALLAEAGLKFTGLCVLEDDGFGIIEAVVEV</sequence>
<proteinExistence type="predicted"/>
<dbReference type="Proteomes" id="UP001610335">
    <property type="component" value="Unassembled WGS sequence"/>
</dbReference>
<evidence type="ECO:0000256" key="1">
    <source>
        <dbReference type="ARBA" id="ARBA00022603"/>
    </source>
</evidence>
<comment type="caution">
    <text evidence="6">The sequence shown here is derived from an EMBL/GenBank/DDBJ whole genome shotgun (WGS) entry which is preliminary data.</text>
</comment>
<feature type="domain" description="O-methyltransferase dimerisation" evidence="5">
    <location>
        <begin position="52"/>
        <end position="127"/>
    </location>
</feature>
<protein>
    <submittedName>
        <fullName evidence="6">O-methyltransferase-domain-containing protein</fullName>
    </submittedName>
</protein>
<dbReference type="InterPro" id="IPR036388">
    <property type="entry name" value="WH-like_DNA-bd_sf"/>
</dbReference>
<dbReference type="PANTHER" id="PTHR43712:SF1">
    <property type="entry name" value="HYPOTHETICAL O-METHYLTRANSFERASE (EUROFUNG)-RELATED"/>
    <property type="match status" value="1"/>
</dbReference>
<dbReference type="PIRSF" id="PIRSF005739">
    <property type="entry name" value="O-mtase"/>
    <property type="match status" value="1"/>
</dbReference>
<dbReference type="PANTHER" id="PTHR43712">
    <property type="entry name" value="PUTATIVE (AFU_ORTHOLOGUE AFUA_4G14580)-RELATED"/>
    <property type="match status" value="1"/>
</dbReference>
<feature type="domain" description="O-methyltransferase C-terminal" evidence="4">
    <location>
        <begin position="167"/>
        <end position="376"/>
    </location>
</feature>
<organism evidence="6 7">
    <name type="scientific">Aspergillus cavernicola</name>
    <dbReference type="NCBI Taxonomy" id="176166"/>
    <lineage>
        <taxon>Eukaryota</taxon>
        <taxon>Fungi</taxon>
        <taxon>Dikarya</taxon>
        <taxon>Ascomycota</taxon>
        <taxon>Pezizomycotina</taxon>
        <taxon>Eurotiomycetes</taxon>
        <taxon>Eurotiomycetidae</taxon>
        <taxon>Eurotiales</taxon>
        <taxon>Aspergillaceae</taxon>
        <taxon>Aspergillus</taxon>
        <taxon>Aspergillus subgen. Nidulantes</taxon>
    </lineage>
</organism>
<dbReference type="EMBL" id="JBFXLS010000029">
    <property type="protein sequence ID" value="KAL2826642.1"/>
    <property type="molecule type" value="Genomic_DNA"/>
</dbReference>
<dbReference type="InterPro" id="IPR036390">
    <property type="entry name" value="WH_DNA-bd_sf"/>
</dbReference>
<keyword evidence="2" id="KW-0808">Transferase</keyword>
<dbReference type="SUPFAM" id="SSF46785">
    <property type="entry name" value="Winged helix' DNA-binding domain"/>
    <property type="match status" value="1"/>
</dbReference>
<dbReference type="Gene3D" id="3.40.50.150">
    <property type="entry name" value="Vaccinia Virus protein VP39"/>
    <property type="match status" value="1"/>
</dbReference>
<keyword evidence="3" id="KW-0949">S-adenosyl-L-methionine</keyword>
<dbReference type="Pfam" id="PF00891">
    <property type="entry name" value="Methyltransf_2"/>
    <property type="match status" value="1"/>
</dbReference>
<dbReference type="SUPFAM" id="SSF53335">
    <property type="entry name" value="S-adenosyl-L-methionine-dependent methyltransferases"/>
    <property type="match status" value="1"/>
</dbReference>
<dbReference type="PROSITE" id="PS51683">
    <property type="entry name" value="SAM_OMT_II"/>
    <property type="match status" value="1"/>
</dbReference>
<name>A0ABR4IFX9_9EURO</name>
<evidence type="ECO:0000259" key="4">
    <source>
        <dbReference type="Pfam" id="PF00891"/>
    </source>
</evidence>